<name>A0A6M4ABW6_9BURK</name>
<dbReference type="AlphaFoldDB" id="A0A6M4ABW6"/>
<dbReference type="CDD" id="cd07398">
    <property type="entry name" value="MPP_YbbF-LpxH"/>
    <property type="match status" value="1"/>
</dbReference>
<evidence type="ECO:0000256" key="5">
    <source>
        <dbReference type="ARBA" id="ARBA00023211"/>
    </source>
</evidence>
<sequence length="292" mass="33199">MKPADQFLNKKMSRKLFNTGKKEVSRFRTIWISDLHLGTTGCQAARLLEFLQSTESETLYLVGDIIDGWQLKRRWYWDQAHNNVVQTVLKKAKKGTNVIFVPGNHDEAIRQFIDLDFGGIKVRDEMVHVTAQGKRMLVLHGDRFDGVIACAKWLAYVGDSLYTVILKFNQVFNSWRARVGLPYWSLSQYLKLKVKNAVSYISSFENALADEARKRGLDGVICGHIHKAEIREIDGITYCNDGDWVESLSALVEDASGELRLVSWHDIVLRDQQAELAPQPVQEPVMVPGLHA</sequence>
<keyword evidence="3" id="KW-0479">Metal-binding</keyword>
<feature type="domain" description="Calcineurin-like phosphoesterase" evidence="6">
    <location>
        <begin position="28"/>
        <end position="227"/>
    </location>
</feature>
<evidence type="ECO:0000256" key="3">
    <source>
        <dbReference type="ARBA" id="ARBA00022723"/>
    </source>
</evidence>
<dbReference type="PANTHER" id="PTHR34990">
    <property type="entry name" value="UDP-2,3-DIACYLGLUCOSAMINE HYDROLASE-RELATED"/>
    <property type="match status" value="1"/>
</dbReference>
<organism evidence="7 8">
    <name type="scientific">Undibacterium piscinae</name>
    <dbReference type="NCBI Taxonomy" id="2495591"/>
    <lineage>
        <taxon>Bacteria</taxon>
        <taxon>Pseudomonadati</taxon>
        <taxon>Pseudomonadota</taxon>
        <taxon>Betaproteobacteria</taxon>
        <taxon>Burkholderiales</taxon>
        <taxon>Oxalobacteraceae</taxon>
        <taxon>Undibacterium</taxon>
    </lineage>
</organism>
<keyword evidence="5" id="KW-0464">Manganese</keyword>
<evidence type="ECO:0000256" key="2">
    <source>
        <dbReference type="ARBA" id="ARBA00022519"/>
    </source>
</evidence>
<evidence type="ECO:0000256" key="1">
    <source>
        <dbReference type="ARBA" id="ARBA00022475"/>
    </source>
</evidence>
<evidence type="ECO:0000259" key="6">
    <source>
        <dbReference type="Pfam" id="PF00149"/>
    </source>
</evidence>
<evidence type="ECO:0000313" key="7">
    <source>
        <dbReference type="EMBL" id="QJQ07279.1"/>
    </source>
</evidence>
<dbReference type="EMBL" id="CP051152">
    <property type="protein sequence ID" value="QJQ07279.1"/>
    <property type="molecule type" value="Genomic_DNA"/>
</dbReference>
<proteinExistence type="predicted"/>
<dbReference type="Pfam" id="PF00149">
    <property type="entry name" value="Metallophos"/>
    <property type="match status" value="1"/>
</dbReference>
<dbReference type="GO" id="GO:0009245">
    <property type="term" value="P:lipid A biosynthetic process"/>
    <property type="evidence" value="ECO:0007669"/>
    <property type="project" value="TreeGrafter"/>
</dbReference>
<dbReference type="InterPro" id="IPR004843">
    <property type="entry name" value="Calcineurin-like_PHP"/>
</dbReference>
<dbReference type="InterPro" id="IPR043461">
    <property type="entry name" value="LpxH-like"/>
</dbReference>
<reference evidence="7 8" key="1">
    <citation type="journal article" date="2019" name="Int. J. Syst. Evol. Microbiol.">
        <title>Undibacterium piscinae sp. nov., isolated from Korean shiner intestine.</title>
        <authorList>
            <person name="Lee S.Y."/>
            <person name="Kang W."/>
            <person name="Kim P.S."/>
            <person name="Kim H.S."/>
            <person name="Sung H."/>
            <person name="Shin N.R."/>
            <person name="Whon T.W."/>
            <person name="Yun J.H."/>
            <person name="Lee J.Y."/>
            <person name="Lee J.Y."/>
            <person name="Jung M.J."/>
            <person name="Jeong Y.S."/>
            <person name="Tak E.J."/>
            <person name="Han J.E."/>
            <person name="Hyun D.W."/>
            <person name="Kang M.S."/>
            <person name="Lee K.E."/>
            <person name="Lee B.H."/>
            <person name="Bae J.W."/>
        </authorList>
    </citation>
    <scope>NUCLEOTIDE SEQUENCE [LARGE SCALE GENOMIC DNA]</scope>
    <source>
        <strain evidence="7 8">S11R28</strain>
    </source>
</reference>
<evidence type="ECO:0000256" key="4">
    <source>
        <dbReference type="ARBA" id="ARBA00023136"/>
    </source>
</evidence>
<protein>
    <submittedName>
        <fullName evidence="7">UDP-2,3-diacylglucosamine diphosphatase</fullName>
    </submittedName>
</protein>
<dbReference type="GO" id="GO:0046872">
    <property type="term" value="F:metal ion binding"/>
    <property type="evidence" value="ECO:0007669"/>
    <property type="project" value="UniProtKB-KW"/>
</dbReference>
<dbReference type="KEGG" id="upi:EJG51_017275"/>
<accession>A0A6M4ABW6</accession>
<gene>
    <name evidence="7" type="ORF">EJG51_017275</name>
</gene>
<dbReference type="GO" id="GO:0016020">
    <property type="term" value="C:membrane"/>
    <property type="evidence" value="ECO:0007669"/>
    <property type="project" value="GOC"/>
</dbReference>
<dbReference type="Proteomes" id="UP000274350">
    <property type="component" value="Chromosome"/>
</dbReference>
<dbReference type="GO" id="GO:0008758">
    <property type="term" value="F:UDP-2,3-diacylglucosamine hydrolase activity"/>
    <property type="evidence" value="ECO:0007669"/>
    <property type="project" value="TreeGrafter"/>
</dbReference>
<dbReference type="SUPFAM" id="SSF56300">
    <property type="entry name" value="Metallo-dependent phosphatases"/>
    <property type="match status" value="1"/>
</dbReference>
<evidence type="ECO:0000313" key="8">
    <source>
        <dbReference type="Proteomes" id="UP000274350"/>
    </source>
</evidence>
<keyword evidence="4" id="KW-0472">Membrane</keyword>
<keyword evidence="2" id="KW-0997">Cell inner membrane</keyword>
<keyword evidence="1" id="KW-1003">Cell membrane</keyword>
<dbReference type="Gene3D" id="3.60.21.10">
    <property type="match status" value="1"/>
</dbReference>
<dbReference type="PANTHER" id="PTHR34990:SF2">
    <property type="entry name" value="BLL8164 PROTEIN"/>
    <property type="match status" value="1"/>
</dbReference>
<keyword evidence="8" id="KW-1185">Reference proteome</keyword>
<dbReference type="OrthoDB" id="9802481at2"/>
<dbReference type="InterPro" id="IPR029052">
    <property type="entry name" value="Metallo-depent_PP-like"/>
</dbReference>